<accession>A0A450T9N5</accession>
<sequence>MASENNTGKKRRQPVDYSGARQWAPLLRLCWSGDIVKDNTTRLWWAEDGTQVARIDHYGTVLGAEFSADGSRILTWTRNMAHLWGFGVDYDLPAEYLPLQVEVMTGTTMDYHGAVRTLSA</sequence>
<dbReference type="InterPro" id="IPR015943">
    <property type="entry name" value="WD40/YVTN_repeat-like_dom_sf"/>
</dbReference>
<protein>
    <submittedName>
        <fullName evidence="1">Uncharacterized protein</fullName>
    </submittedName>
</protein>
<dbReference type="SUPFAM" id="SSF82171">
    <property type="entry name" value="DPP6 N-terminal domain-like"/>
    <property type="match status" value="1"/>
</dbReference>
<evidence type="ECO:0000313" key="1">
    <source>
        <dbReference type="EMBL" id="VFJ63416.1"/>
    </source>
</evidence>
<proteinExistence type="predicted"/>
<dbReference type="Gene3D" id="2.130.10.10">
    <property type="entry name" value="YVTN repeat-like/Quinoprotein amine dehydrogenase"/>
    <property type="match status" value="1"/>
</dbReference>
<reference evidence="1" key="1">
    <citation type="submission" date="2019-02" db="EMBL/GenBank/DDBJ databases">
        <authorList>
            <person name="Gruber-Vodicka R. H."/>
            <person name="Seah K. B. B."/>
        </authorList>
    </citation>
    <scope>NUCLEOTIDE SEQUENCE</scope>
    <source>
        <strain evidence="1">BECK_BZ131</strain>
    </source>
</reference>
<gene>
    <name evidence="1" type="ORF">BECKFW1821C_GA0114237_10046</name>
</gene>
<organism evidence="1">
    <name type="scientific">Candidatus Kentrum sp. FW</name>
    <dbReference type="NCBI Taxonomy" id="2126338"/>
    <lineage>
        <taxon>Bacteria</taxon>
        <taxon>Pseudomonadati</taxon>
        <taxon>Pseudomonadota</taxon>
        <taxon>Gammaproteobacteria</taxon>
        <taxon>Candidatus Kentrum</taxon>
    </lineage>
</organism>
<name>A0A450T9N5_9GAMM</name>
<dbReference type="AlphaFoldDB" id="A0A450T9N5"/>
<dbReference type="EMBL" id="CAADFE010000004">
    <property type="protein sequence ID" value="VFJ63416.1"/>
    <property type="molecule type" value="Genomic_DNA"/>
</dbReference>